<organism evidence="1 2">
    <name type="scientific">Tanacetum coccineum</name>
    <dbReference type="NCBI Taxonomy" id="301880"/>
    <lineage>
        <taxon>Eukaryota</taxon>
        <taxon>Viridiplantae</taxon>
        <taxon>Streptophyta</taxon>
        <taxon>Embryophyta</taxon>
        <taxon>Tracheophyta</taxon>
        <taxon>Spermatophyta</taxon>
        <taxon>Magnoliopsida</taxon>
        <taxon>eudicotyledons</taxon>
        <taxon>Gunneridae</taxon>
        <taxon>Pentapetalae</taxon>
        <taxon>asterids</taxon>
        <taxon>campanulids</taxon>
        <taxon>Asterales</taxon>
        <taxon>Asteraceae</taxon>
        <taxon>Asteroideae</taxon>
        <taxon>Anthemideae</taxon>
        <taxon>Anthemidinae</taxon>
        <taxon>Tanacetum</taxon>
    </lineage>
</organism>
<name>A0ABQ5IGS3_9ASTR</name>
<keyword evidence="2" id="KW-1185">Reference proteome</keyword>
<evidence type="ECO:0000313" key="2">
    <source>
        <dbReference type="Proteomes" id="UP001151760"/>
    </source>
</evidence>
<dbReference type="Proteomes" id="UP001151760">
    <property type="component" value="Unassembled WGS sequence"/>
</dbReference>
<gene>
    <name evidence="1" type="ORF">Tco_1109690</name>
</gene>
<reference evidence="1" key="2">
    <citation type="submission" date="2022-01" db="EMBL/GenBank/DDBJ databases">
        <authorList>
            <person name="Yamashiro T."/>
            <person name="Shiraishi A."/>
            <person name="Satake H."/>
            <person name="Nakayama K."/>
        </authorList>
    </citation>
    <scope>NUCLEOTIDE SEQUENCE</scope>
</reference>
<comment type="caution">
    <text evidence="1">The sequence shown here is derived from an EMBL/GenBank/DDBJ whole genome shotgun (WGS) entry which is preliminary data.</text>
</comment>
<protein>
    <submittedName>
        <fullName evidence="1">Uncharacterized protein</fullName>
    </submittedName>
</protein>
<sequence>MAALPICDELRNSARKLDWESQFILRCRREIAADLRLAREINALCTRVTAIVDERERFVDELDLLMGRYVPDKMADFMKDVQGKDTPNLLQLQIIGREFELRVQEKDMWRWCLWCKIKLENGNNALCVR</sequence>
<proteinExistence type="predicted"/>
<dbReference type="EMBL" id="BQNB010020763">
    <property type="protein sequence ID" value="GJT99351.1"/>
    <property type="molecule type" value="Genomic_DNA"/>
</dbReference>
<accession>A0ABQ5IGS3</accession>
<reference evidence="1" key="1">
    <citation type="journal article" date="2022" name="Int. J. Mol. Sci.">
        <title>Draft Genome of Tanacetum Coccineum: Genomic Comparison of Closely Related Tanacetum-Family Plants.</title>
        <authorList>
            <person name="Yamashiro T."/>
            <person name="Shiraishi A."/>
            <person name="Nakayama K."/>
            <person name="Satake H."/>
        </authorList>
    </citation>
    <scope>NUCLEOTIDE SEQUENCE</scope>
</reference>
<evidence type="ECO:0000313" key="1">
    <source>
        <dbReference type="EMBL" id="GJT99351.1"/>
    </source>
</evidence>